<organism evidence="1 2">
    <name type="scientific">Melastoma candidum</name>
    <dbReference type="NCBI Taxonomy" id="119954"/>
    <lineage>
        <taxon>Eukaryota</taxon>
        <taxon>Viridiplantae</taxon>
        <taxon>Streptophyta</taxon>
        <taxon>Embryophyta</taxon>
        <taxon>Tracheophyta</taxon>
        <taxon>Spermatophyta</taxon>
        <taxon>Magnoliopsida</taxon>
        <taxon>eudicotyledons</taxon>
        <taxon>Gunneridae</taxon>
        <taxon>Pentapetalae</taxon>
        <taxon>rosids</taxon>
        <taxon>malvids</taxon>
        <taxon>Myrtales</taxon>
        <taxon>Melastomataceae</taxon>
        <taxon>Melastomatoideae</taxon>
        <taxon>Melastomateae</taxon>
        <taxon>Melastoma</taxon>
    </lineage>
</organism>
<gene>
    <name evidence="1" type="ORF">MLD38_009146</name>
</gene>
<sequence length="202" mass="22155">MEAHIQTFLNRLSLFSILLGTNLLLRLFLLSPRPCPTPSTTTSRSHSHYPSLFLDLSQNLPFSLNDSKSLLLSAAPGFSYLALRGLGAGDVTAVDVVDSHPYVSRADPHNLLFFDGVFDLAFTDGLDQALFPRRYVSEMERVVRKGGVCVVAFKEEVGVEVAREVVGLFRNGKVTECDASGNNEITDSAFRNGKCDEAPPFE</sequence>
<name>A0ACB9RWK0_9MYRT</name>
<proteinExistence type="predicted"/>
<keyword evidence="2" id="KW-1185">Reference proteome</keyword>
<protein>
    <submittedName>
        <fullName evidence="1">Uncharacterized protein</fullName>
    </submittedName>
</protein>
<accession>A0ACB9RWK0</accession>
<reference evidence="2" key="1">
    <citation type="journal article" date="2023" name="Front. Plant Sci.">
        <title>Chromosomal-level genome assembly of Melastoma candidum provides insights into trichome evolution.</title>
        <authorList>
            <person name="Zhong Y."/>
            <person name="Wu W."/>
            <person name="Sun C."/>
            <person name="Zou P."/>
            <person name="Liu Y."/>
            <person name="Dai S."/>
            <person name="Zhou R."/>
        </authorList>
    </citation>
    <scope>NUCLEOTIDE SEQUENCE [LARGE SCALE GENOMIC DNA]</scope>
</reference>
<dbReference type="EMBL" id="CM042882">
    <property type="protein sequence ID" value="KAI4383290.1"/>
    <property type="molecule type" value="Genomic_DNA"/>
</dbReference>
<comment type="caution">
    <text evidence="1">The sequence shown here is derived from an EMBL/GenBank/DDBJ whole genome shotgun (WGS) entry which is preliminary data.</text>
</comment>
<evidence type="ECO:0000313" key="2">
    <source>
        <dbReference type="Proteomes" id="UP001057402"/>
    </source>
</evidence>
<evidence type="ECO:0000313" key="1">
    <source>
        <dbReference type="EMBL" id="KAI4383290.1"/>
    </source>
</evidence>
<dbReference type="Proteomes" id="UP001057402">
    <property type="component" value="Chromosome 3"/>
</dbReference>